<feature type="binding site" evidence="7">
    <location>
        <position position="39"/>
    </location>
    <ligand>
        <name>ATP</name>
        <dbReference type="ChEBI" id="CHEBI:30616"/>
    </ligand>
</feature>
<dbReference type="RefSeq" id="WP_145033611.1">
    <property type="nucleotide sequence ID" value="NZ_CP036271.1"/>
</dbReference>
<dbReference type="KEGG" id="ccos:Pan44_43670"/>
<dbReference type="PROSITE" id="PS00108">
    <property type="entry name" value="PROTEIN_KINASE_ST"/>
    <property type="match status" value="1"/>
</dbReference>
<feature type="domain" description="Protein kinase" evidence="10">
    <location>
        <begin position="9"/>
        <end position="269"/>
    </location>
</feature>
<keyword evidence="4 7" id="KW-0547">Nucleotide-binding</keyword>
<evidence type="ECO:0000256" key="8">
    <source>
        <dbReference type="SAM" id="MobiDB-lite"/>
    </source>
</evidence>
<keyword evidence="2" id="KW-0723">Serine/threonine-protein kinase</keyword>
<keyword evidence="9" id="KW-0472">Membrane</keyword>
<keyword evidence="12" id="KW-1185">Reference proteome</keyword>
<dbReference type="PROSITE" id="PS00107">
    <property type="entry name" value="PROTEIN_KINASE_ATP"/>
    <property type="match status" value="1"/>
</dbReference>
<dbReference type="PANTHER" id="PTHR43289:SF34">
    <property type="entry name" value="SERINE_THREONINE-PROTEIN KINASE YBDM-RELATED"/>
    <property type="match status" value="1"/>
</dbReference>
<keyword evidence="9" id="KW-0812">Transmembrane</keyword>
<dbReference type="Pfam" id="PF00069">
    <property type="entry name" value="Pkinase"/>
    <property type="match status" value="1"/>
</dbReference>
<dbReference type="InterPro" id="IPR011009">
    <property type="entry name" value="Kinase-like_dom_sf"/>
</dbReference>
<feature type="region of interest" description="Disordered" evidence="8">
    <location>
        <begin position="550"/>
        <end position="579"/>
    </location>
</feature>
<dbReference type="Proteomes" id="UP000315700">
    <property type="component" value="Chromosome"/>
</dbReference>
<name>A0A517SJL2_9PLAN</name>
<dbReference type="AlphaFoldDB" id="A0A517SJL2"/>
<dbReference type="InParanoid" id="A0A517SJL2"/>
<dbReference type="InterPro" id="IPR000719">
    <property type="entry name" value="Prot_kinase_dom"/>
</dbReference>
<dbReference type="SMART" id="SM00220">
    <property type="entry name" value="S_TKc"/>
    <property type="match status" value="1"/>
</dbReference>
<evidence type="ECO:0000313" key="12">
    <source>
        <dbReference type="Proteomes" id="UP000315700"/>
    </source>
</evidence>
<evidence type="ECO:0000256" key="3">
    <source>
        <dbReference type="ARBA" id="ARBA00022679"/>
    </source>
</evidence>
<evidence type="ECO:0000313" key="11">
    <source>
        <dbReference type="EMBL" id="QDT56314.1"/>
    </source>
</evidence>
<dbReference type="OrthoDB" id="6111975at2"/>
<keyword evidence="5 11" id="KW-0418">Kinase</keyword>
<evidence type="ECO:0000256" key="5">
    <source>
        <dbReference type="ARBA" id="ARBA00022777"/>
    </source>
</evidence>
<evidence type="ECO:0000259" key="10">
    <source>
        <dbReference type="PROSITE" id="PS50011"/>
    </source>
</evidence>
<feature type="transmembrane region" description="Helical" evidence="9">
    <location>
        <begin position="345"/>
        <end position="363"/>
    </location>
</feature>
<protein>
    <recommendedName>
        <fullName evidence="1">non-specific serine/threonine protein kinase</fullName>
        <ecNumber evidence="1">2.7.11.1</ecNumber>
    </recommendedName>
</protein>
<reference evidence="11 12" key="1">
    <citation type="submission" date="2019-02" db="EMBL/GenBank/DDBJ databases">
        <title>Deep-cultivation of Planctomycetes and their phenomic and genomic characterization uncovers novel biology.</title>
        <authorList>
            <person name="Wiegand S."/>
            <person name="Jogler M."/>
            <person name="Boedeker C."/>
            <person name="Pinto D."/>
            <person name="Vollmers J."/>
            <person name="Rivas-Marin E."/>
            <person name="Kohn T."/>
            <person name="Peeters S.H."/>
            <person name="Heuer A."/>
            <person name="Rast P."/>
            <person name="Oberbeckmann S."/>
            <person name="Bunk B."/>
            <person name="Jeske O."/>
            <person name="Meyerdierks A."/>
            <person name="Storesund J.E."/>
            <person name="Kallscheuer N."/>
            <person name="Luecker S."/>
            <person name="Lage O.M."/>
            <person name="Pohl T."/>
            <person name="Merkel B.J."/>
            <person name="Hornburger P."/>
            <person name="Mueller R.-W."/>
            <person name="Bruemmer F."/>
            <person name="Labrenz M."/>
            <person name="Spormann A.M."/>
            <person name="Op den Camp H."/>
            <person name="Overmann J."/>
            <person name="Amann R."/>
            <person name="Jetten M.S.M."/>
            <person name="Mascher T."/>
            <person name="Medema M.H."/>
            <person name="Devos D.P."/>
            <person name="Kaster A.-K."/>
            <person name="Ovreas L."/>
            <person name="Rohde M."/>
            <person name="Galperin M.Y."/>
            <person name="Jogler C."/>
        </authorList>
    </citation>
    <scope>NUCLEOTIDE SEQUENCE [LARGE SCALE GENOMIC DNA]</scope>
    <source>
        <strain evidence="11 12">Pan44</strain>
    </source>
</reference>
<evidence type="ECO:0000256" key="4">
    <source>
        <dbReference type="ARBA" id="ARBA00022741"/>
    </source>
</evidence>
<gene>
    <name evidence="11" type="primary">prkC_10</name>
    <name evidence="11" type="ORF">Pan44_43670</name>
</gene>
<dbReference type="EC" id="2.7.11.1" evidence="1"/>
<dbReference type="EMBL" id="CP036271">
    <property type="protein sequence ID" value="QDT56314.1"/>
    <property type="molecule type" value="Genomic_DNA"/>
</dbReference>
<dbReference type="Gene3D" id="1.10.510.10">
    <property type="entry name" value="Transferase(Phosphotransferase) domain 1"/>
    <property type="match status" value="1"/>
</dbReference>
<dbReference type="GO" id="GO:0005524">
    <property type="term" value="F:ATP binding"/>
    <property type="evidence" value="ECO:0007669"/>
    <property type="project" value="UniProtKB-UniRule"/>
</dbReference>
<evidence type="ECO:0000256" key="1">
    <source>
        <dbReference type="ARBA" id="ARBA00012513"/>
    </source>
</evidence>
<evidence type="ECO:0000256" key="9">
    <source>
        <dbReference type="SAM" id="Phobius"/>
    </source>
</evidence>
<sequence length="579" mass="63960">MQLERIGPYRLVRELGAGGMGTVYLGLDERNGSKESAVKVLPASMAREPGFVARFTREIDAMRTVHGPNIVELRDAGEDAGTWYYAMEFVDGETLTERLVREKRLPWREVIDIAIQICKALKAAHNAGVIHRDLKPSNLLLGKDGVVKLTDFGVAQVFASGKLTATGGVIGTVEYMSPEQAQGKRATKQSDIYALGAVMYVMLTGRPPFTGKTALDIAQKHKYGQFDSPRRIVPEIPHWLDEIVCNCLQKKPEDRYPDAYVLQLRLQEIPKKLDLAQGTGSGSGQTTSGGRTFDFDGAAGDDVTQGDAVLNSDAPVGGTLMRDLIKGHLDRKTNMTPVERLLDNTWLLAGVLVLLVAVGLWWLQSRQKSPEQLFARGEELMQRPAGPAWEEARREAFEPLLALDRETWEPQVAPYLDQLAIYDLRKEFLSVRSLRADAPPKSDIERFLRRAWDQRRRGDLSEARTTLNALKTMAIGTPQSTSLLPVIDELLATIGPAEKEIEEHGRALLRLAVERARAYDAQELKPQARTIWQSIVELYGDDQSAASAVAEARAALSTGDEQTPSAKETSAAPDSRPEL</sequence>
<evidence type="ECO:0000256" key="7">
    <source>
        <dbReference type="PROSITE-ProRule" id="PRU10141"/>
    </source>
</evidence>
<organism evidence="11 12">
    <name type="scientific">Caulifigura coniformis</name>
    <dbReference type="NCBI Taxonomy" id="2527983"/>
    <lineage>
        <taxon>Bacteria</taxon>
        <taxon>Pseudomonadati</taxon>
        <taxon>Planctomycetota</taxon>
        <taxon>Planctomycetia</taxon>
        <taxon>Planctomycetales</taxon>
        <taxon>Planctomycetaceae</taxon>
        <taxon>Caulifigura</taxon>
    </lineage>
</organism>
<dbReference type="FunFam" id="1.10.510.10:FF:000021">
    <property type="entry name" value="Serine/threonine protein kinase"/>
    <property type="match status" value="1"/>
</dbReference>
<dbReference type="GO" id="GO:0004674">
    <property type="term" value="F:protein serine/threonine kinase activity"/>
    <property type="evidence" value="ECO:0007669"/>
    <property type="project" value="UniProtKB-KW"/>
</dbReference>
<dbReference type="PROSITE" id="PS50011">
    <property type="entry name" value="PROTEIN_KINASE_DOM"/>
    <property type="match status" value="1"/>
</dbReference>
<keyword evidence="3 11" id="KW-0808">Transferase</keyword>
<dbReference type="Gene3D" id="3.30.200.20">
    <property type="entry name" value="Phosphorylase Kinase, domain 1"/>
    <property type="match status" value="1"/>
</dbReference>
<evidence type="ECO:0000256" key="2">
    <source>
        <dbReference type="ARBA" id="ARBA00022527"/>
    </source>
</evidence>
<dbReference type="InterPro" id="IPR008271">
    <property type="entry name" value="Ser/Thr_kinase_AS"/>
</dbReference>
<feature type="compositionally biased region" description="Polar residues" evidence="8">
    <location>
        <begin position="559"/>
        <end position="568"/>
    </location>
</feature>
<dbReference type="CDD" id="cd14014">
    <property type="entry name" value="STKc_PknB_like"/>
    <property type="match status" value="1"/>
</dbReference>
<dbReference type="PANTHER" id="PTHR43289">
    <property type="entry name" value="MITOGEN-ACTIVATED PROTEIN KINASE KINASE KINASE 20-RELATED"/>
    <property type="match status" value="1"/>
</dbReference>
<accession>A0A517SJL2</accession>
<keyword evidence="6 7" id="KW-0067">ATP-binding</keyword>
<proteinExistence type="predicted"/>
<evidence type="ECO:0000256" key="6">
    <source>
        <dbReference type="ARBA" id="ARBA00022840"/>
    </source>
</evidence>
<dbReference type="SUPFAM" id="SSF56112">
    <property type="entry name" value="Protein kinase-like (PK-like)"/>
    <property type="match status" value="1"/>
</dbReference>
<dbReference type="InterPro" id="IPR017441">
    <property type="entry name" value="Protein_kinase_ATP_BS"/>
</dbReference>
<keyword evidence="9" id="KW-1133">Transmembrane helix</keyword>